<dbReference type="PANTHER" id="PTHR10300:SF14">
    <property type="entry name" value="PROTEIN SARAH"/>
    <property type="match status" value="1"/>
</dbReference>
<dbReference type="Proteomes" id="UP000663891">
    <property type="component" value="Unassembled WGS sequence"/>
</dbReference>
<dbReference type="AlphaFoldDB" id="A0A814JXQ2"/>
<dbReference type="OrthoDB" id="17212at2759"/>
<dbReference type="PANTHER" id="PTHR10300">
    <property type="entry name" value="CALCIPRESSIN"/>
    <property type="match status" value="1"/>
</dbReference>
<dbReference type="EMBL" id="CAJOAY010002374">
    <property type="protein sequence ID" value="CAF3947192.1"/>
    <property type="molecule type" value="Genomic_DNA"/>
</dbReference>
<accession>A0A814JXQ2</accession>
<dbReference type="GO" id="GO:0003676">
    <property type="term" value="F:nucleic acid binding"/>
    <property type="evidence" value="ECO:0007669"/>
    <property type="project" value="InterPro"/>
</dbReference>
<gene>
    <name evidence="4" type="ORF">OKA104_LOCUS26735</name>
    <name evidence="3" type="ORF">VCS650_LOCUS16909</name>
</gene>
<dbReference type="FunFam" id="3.30.70.330:FF:000092">
    <property type="entry name" value="Calcipressin-2 isoform 2"/>
    <property type="match status" value="1"/>
</dbReference>
<dbReference type="InterPro" id="IPR035979">
    <property type="entry name" value="RBD_domain_sf"/>
</dbReference>
<reference evidence="3" key="1">
    <citation type="submission" date="2021-02" db="EMBL/GenBank/DDBJ databases">
        <authorList>
            <person name="Nowell W R."/>
        </authorList>
    </citation>
    <scope>NUCLEOTIDE SEQUENCE</scope>
</reference>
<dbReference type="InterPro" id="IPR012677">
    <property type="entry name" value="Nucleotide-bd_a/b_plait_sf"/>
</dbReference>
<dbReference type="GO" id="GO:0005737">
    <property type="term" value="C:cytoplasm"/>
    <property type="evidence" value="ECO:0007669"/>
    <property type="project" value="TreeGrafter"/>
</dbReference>
<proteinExistence type="inferred from homology"/>
<dbReference type="InterPro" id="IPR006931">
    <property type="entry name" value="Calcipressin"/>
</dbReference>
<dbReference type="GO" id="GO:0008597">
    <property type="term" value="F:calcium-dependent protein serine/threonine phosphatase regulator activity"/>
    <property type="evidence" value="ECO:0007669"/>
    <property type="project" value="TreeGrafter"/>
</dbReference>
<dbReference type="SUPFAM" id="SSF54928">
    <property type="entry name" value="RNA-binding domain, RBD"/>
    <property type="match status" value="1"/>
</dbReference>
<feature type="region of interest" description="Disordered" evidence="2">
    <location>
        <begin position="39"/>
        <end position="62"/>
    </location>
</feature>
<dbReference type="EMBL" id="CAJNON010000153">
    <property type="protein sequence ID" value="CAF1041762.1"/>
    <property type="molecule type" value="Genomic_DNA"/>
</dbReference>
<dbReference type="CDD" id="cd12434">
    <property type="entry name" value="RRM_RCAN_like"/>
    <property type="match status" value="1"/>
</dbReference>
<dbReference type="GO" id="GO:0019722">
    <property type="term" value="P:calcium-mediated signaling"/>
    <property type="evidence" value="ECO:0007669"/>
    <property type="project" value="InterPro"/>
</dbReference>
<organism evidence="3 5">
    <name type="scientific">Adineta steineri</name>
    <dbReference type="NCBI Taxonomy" id="433720"/>
    <lineage>
        <taxon>Eukaryota</taxon>
        <taxon>Metazoa</taxon>
        <taxon>Spiralia</taxon>
        <taxon>Gnathifera</taxon>
        <taxon>Rotifera</taxon>
        <taxon>Eurotatoria</taxon>
        <taxon>Bdelloidea</taxon>
        <taxon>Adinetida</taxon>
        <taxon>Adinetidae</taxon>
        <taxon>Adineta</taxon>
    </lineage>
</organism>
<evidence type="ECO:0000256" key="2">
    <source>
        <dbReference type="SAM" id="MobiDB-lite"/>
    </source>
</evidence>
<comment type="caution">
    <text evidence="3">The sequence shown here is derived from an EMBL/GenBank/DDBJ whole genome shotgun (WGS) entry which is preliminary data.</text>
</comment>
<evidence type="ECO:0000313" key="5">
    <source>
        <dbReference type="Proteomes" id="UP000663891"/>
    </source>
</evidence>
<dbReference type="GO" id="GO:0005634">
    <property type="term" value="C:nucleus"/>
    <property type="evidence" value="ECO:0007669"/>
    <property type="project" value="TreeGrafter"/>
</dbReference>
<dbReference type="Pfam" id="PF04847">
    <property type="entry name" value="Calcipressin"/>
    <property type="match status" value="1"/>
</dbReference>
<comment type="similarity">
    <text evidence="1">Belongs to the RCAN family.</text>
</comment>
<name>A0A814JXQ2_9BILA</name>
<evidence type="ECO:0000313" key="3">
    <source>
        <dbReference type="EMBL" id="CAF1041762.1"/>
    </source>
</evidence>
<dbReference type="Proteomes" id="UP000663881">
    <property type="component" value="Unassembled WGS sequence"/>
</dbReference>
<evidence type="ECO:0008006" key="6">
    <source>
        <dbReference type="Google" id="ProtNLM"/>
    </source>
</evidence>
<evidence type="ECO:0000313" key="4">
    <source>
        <dbReference type="EMBL" id="CAF3947192.1"/>
    </source>
</evidence>
<protein>
    <recommendedName>
        <fullName evidence="6">Calcipressin-like protein</fullName>
    </recommendedName>
</protein>
<sequence>MTDHNLDQITHGLKSVQLDDEDASKYFINYISDDLDALGDDDNNNNNDNNNNEHDQIDDTNDDIDISSLPSSLIITPVPQELFTNQQMKDEFEQLFRVYDSQITILYLKFFQRVRITFTSSHNALQARLHLHEHLFYGTRIKTYFACPIIFRGSNPGTYLCPPEPEKLFLISPPASPPVGWEQKVEDPPIVDLNLLAAIAQLEPNQSHELHSREYGSNAPSIVIHTCDDYINTDERSKALREKLIKPTLVQTRRPPTNHSDEQN</sequence>
<dbReference type="Gene3D" id="3.30.70.330">
    <property type="match status" value="1"/>
</dbReference>
<evidence type="ECO:0000256" key="1">
    <source>
        <dbReference type="ARBA" id="ARBA00008209"/>
    </source>
</evidence>